<gene>
    <name evidence="1" type="ORF">PENTCL1PPCAC_25322</name>
</gene>
<organism evidence="1 2">
    <name type="scientific">Pristionchus entomophagus</name>
    <dbReference type="NCBI Taxonomy" id="358040"/>
    <lineage>
        <taxon>Eukaryota</taxon>
        <taxon>Metazoa</taxon>
        <taxon>Ecdysozoa</taxon>
        <taxon>Nematoda</taxon>
        <taxon>Chromadorea</taxon>
        <taxon>Rhabditida</taxon>
        <taxon>Rhabditina</taxon>
        <taxon>Diplogasteromorpha</taxon>
        <taxon>Diplogasteroidea</taxon>
        <taxon>Neodiplogasteridae</taxon>
        <taxon>Pristionchus</taxon>
    </lineage>
</organism>
<dbReference type="Proteomes" id="UP001432027">
    <property type="component" value="Unassembled WGS sequence"/>
</dbReference>
<evidence type="ECO:0000313" key="1">
    <source>
        <dbReference type="EMBL" id="GMT03148.1"/>
    </source>
</evidence>
<name>A0AAV5U9L5_9BILA</name>
<dbReference type="EMBL" id="BTSX01000006">
    <property type="protein sequence ID" value="GMT03148.1"/>
    <property type="molecule type" value="Genomic_DNA"/>
</dbReference>
<proteinExistence type="predicted"/>
<feature type="non-terminal residue" evidence="1">
    <location>
        <position position="109"/>
    </location>
</feature>
<reference evidence="1" key="1">
    <citation type="submission" date="2023-10" db="EMBL/GenBank/DDBJ databases">
        <title>Genome assembly of Pristionchus species.</title>
        <authorList>
            <person name="Yoshida K."/>
            <person name="Sommer R.J."/>
        </authorList>
    </citation>
    <scope>NUCLEOTIDE SEQUENCE</scope>
    <source>
        <strain evidence="1">RS0144</strain>
    </source>
</reference>
<comment type="caution">
    <text evidence="1">The sequence shown here is derived from an EMBL/GenBank/DDBJ whole genome shotgun (WGS) entry which is preliminary data.</text>
</comment>
<feature type="non-terminal residue" evidence="1">
    <location>
        <position position="1"/>
    </location>
</feature>
<sequence>ATSFTYSCEELVHRFSPHSKFLDRLTVGCVILQENFSNFDDLKKFRLFNGSTFTNFVDIAASPTHCVQAAGQWNLFVENAEVNCNQQFTLVLTEELENFITPVKEVQLN</sequence>
<protein>
    <submittedName>
        <fullName evidence="1">Uncharacterized protein</fullName>
    </submittedName>
</protein>
<accession>A0AAV5U9L5</accession>
<keyword evidence="2" id="KW-1185">Reference proteome</keyword>
<dbReference type="AlphaFoldDB" id="A0AAV5U9L5"/>
<evidence type="ECO:0000313" key="2">
    <source>
        <dbReference type="Proteomes" id="UP001432027"/>
    </source>
</evidence>